<gene>
    <name evidence="3" type="ORF">BRAN1462_LOCUS648</name>
</gene>
<dbReference type="EMBL" id="HBGW01000981">
    <property type="protein sequence ID" value="CAD9482475.1"/>
    <property type="molecule type" value="Transcribed_RNA"/>
</dbReference>
<protein>
    <submittedName>
        <fullName evidence="3">Uncharacterized protein</fullName>
    </submittedName>
</protein>
<feature type="compositionally biased region" description="Basic and acidic residues" evidence="1">
    <location>
        <begin position="157"/>
        <end position="170"/>
    </location>
</feature>
<keyword evidence="2" id="KW-0732">Signal</keyword>
<reference evidence="3" key="1">
    <citation type="submission" date="2021-01" db="EMBL/GenBank/DDBJ databases">
        <authorList>
            <person name="Corre E."/>
            <person name="Pelletier E."/>
            <person name="Niang G."/>
            <person name="Scheremetjew M."/>
            <person name="Finn R."/>
            <person name="Kale V."/>
            <person name="Holt S."/>
            <person name="Cochrane G."/>
            <person name="Meng A."/>
            <person name="Brown T."/>
            <person name="Cohen L."/>
        </authorList>
    </citation>
    <scope>NUCLEOTIDE SEQUENCE</scope>
    <source>
        <strain evidence="3">RCC3387</strain>
    </source>
</reference>
<dbReference type="AlphaFoldDB" id="A0A6U6G2H8"/>
<evidence type="ECO:0000256" key="2">
    <source>
        <dbReference type="SAM" id="SignalP"/>
    </source>
</evidence>
<feature type="chain" id="PRO_5030160504" evidence="2">
    <location>
        <begin position="25"/>
        <end position="229"/>
    </location>
</feature>
<sequence>MAARRAARALSLACALAVLRRGDALGPHSQQETAVRSVGSETGEYKFKEGDRVVAPYQGKQYAGEILEIFEQEGRPVAVVYCDVDKRRKSKDRLFIYMDRLEGVPEGLEPKGLGVRKKVSKKRTEPKPKSTKGLLNKKIKEKRKEAESKESGSTQAEPEKPAEPEQQREVEQADLEIIEHSHLDFFAGLKINDASWKWDAAWGQLAAYGDPDPMYAGPPDTNLGQLLLR</sequence>
<feature type="signal peptide" evidence="2">
    <location>
        <begin position="1"/>
        <end position="24"/>
    </location>
</feature>
<organism evidence="3">
    <name type="scientific">Zooxanthella nutricula</name>
    <dbReference type="NCBI Taxonomy" id="1333877"/>
    <lineage>
        <taxon>Eukaryota</taxon>
        <taxon>Sar</taxon>
        <taxon>Alveolata</taxon>
        <taxon>Dinophyceae</taxon>
        <taxon>Peridiniales</taxon>
        <taxon>Peridiniales incertae sedis</taxon>
        <taxon>Zooxanthella</taxon>
    </lineage>
</organism>
<accession>A0A6U6G2H8</accession>
<name>A0A6U6G2H8_9DINO</name>
<feature type="region of interest" description="Disordered" evidence="1">
    <location>
        <begin position="108"/>
        <end position="170"/>
    </location>
</feature>
<evidence type="ECO:0000313" key="3">
    <source>
        <dbReference type="EMBL" id="CAD9482475.1"/>
    </source>
</evidence>
<evidence type="ECO:0000256" key="1">
    <source>
        <dbReference type="SAM" id="MobiDB-lite"/>
    </source>
</evidence>
<proteinExistence type="predicted"/>